<protein>
    <submittedName>
        <fullName evidence="3">Pole remodelling regulatory diguanylate cyclase</fullName>
    </submittedName>
</protein>
<evidence type="ECO:0000313" key="3">
    <source>
        <dbReference type="EMBL" id="VAW13547.1"/>
    </source>
</evidence>
<evidence type="ECO:0000259" key="1">
    <source>
        <dbReference type="PROSITE" id="PS50110"/>
    </source>
</evidence>
<dbReference type="SUPFAM" id="SSF52172">
    <property type="entry name" value="CheY-like"/>
    <property type="match status" value="2"/>
</dbReference>
<name>A0A3B0TJR4_9ZZZZ</name>
<dbReference type="SMART" id="SM00267">
    <property type="entry name" value="GGDEF"/>
    <property type="match status" value="1"/>
</dbReference>
<dbReference type="InterPro" id="IPR000160">
    <property type="entry name" value="GGDEF_dom"/>
</dbReference>
<dbReference type="InterPro" id="IPR011006">
    <property type="entry name" value="CheY-like_superfamily"/>
</dbReference>
<dbReference type="AlphaFoldDB" id="A0A3B0TJR4"/>
<dbReference type="Gene3D" id="6.10.250.690">
    <property type="match status" value="1"/>
</dbReference>
<dbReference type="CDD" id="cd01949">
    <property type="entry name" value="GGDEF"/>
    <property type="match status" value="1"/>
</dbReference>
<dbReference type="EMBL" id="UOEQ01000014">
    <property type="protein sequence ID" value="VAW13547.1"/>
    <property type="molecule type" value="Genomic_DNA"/>
</dbReference>
<dbReference type="Gene3D" id="3.40.50.2300">
    <property type="match status" value="1"/>
</dbReference>
<sequence>MSARILVVDDIPTNVKLLDARLTSEYFDVLTANSGVEALEICASTNVDIILLDVMMPGMDGFEVCKRLKSNPATQHIPIIMVTALDQPSDRIKGLEAGADDFLTKPPDDMQLLARVRSLVRLKMLTDELRSRAQTGREIADEQSMLALANINADDGKVLIVDDNERGAQRLLSYLTPTHQVDIITDPASVAMNIEGDDYEVVLVSMSMHGFDPLRVCSQFRTLEQTRNLPIILIADEGDRPKVVRGLELGVNDFIVRPIEKYELAARVSTQIKRHRYAIALRESVNNTMAMAVIDELTGLYNRRYFERHVSLMLEKSVGQGRDLALVMLDIDCFKPVNDTHGHSVGDLVLKEFAQRLKSSLRGIDLACRYGGEEFVVLMPDTSQSKAQAVADRVRRCIGDTRFKVSENLSLDITVSIGVALANQHGDSPDALLKRADMALYRAKNLGRNRVEFDAA</sequence>
<dbReference type="Gene3D" id="3.30.70.270">
    <property type="match status" value="1"/>
</dbReference>
<dbReference type="InterPro" id="IPR029787">
    <property type="entry name" value="Nucleotide_cyclase"/>
</dbReference>
<dbReference type="Pfam" id="PF00990">
    <property type="entry name" value="GGDEF"/>
    <property type="match status" value="1"/>
</dbReference>
<dbReference type="InterPro" id="IPR001789">
    <property type="entry name" value="Sig_transdc_resp-reg_receiver"/>
</dbReference>
<dbReference type="PROSITE" id="PS50887">
    <property type="entry name" value="GGDEF"/>
    <property type="match status" value="1"/>
</dbReference>
<dbReference type="GO" id="GO:0052621">
    <property type="term" value="F:diguanylate cyclase activity"/>
    <property type="evidence" value="ECO:0007669"/>
    <property type="project" value="TreeGrafter"/>
</dbReference>
<accession>A0A3B0TJR4</accession>
<dbReference type="InterPro" id="IPR043128">
    <property type="entry name" value="Rev_trsase/Diguanyl_cyclase"/>
</dbReference>
<gene>
    <name evidence="3" type="ORF">MNBD_ALPHA11-1450</name>
</gene>
<dbReference type="FunFam" id="3.40.50.2300:FF:000574">
    <property type="entry name" value="Response regulator PleD"/>
    <property type="match status" value="1"/>
</dbReference>
<feature type="domain" description="GGDEF" evidence="2">
    <location>
        <begin position="322"/>
        <end position="456"/>
    </location>
</feature>
<dbReference type="GO" id="GO:0043709">
    <property type="term" value="P:cell adhesion involved in single-species biofilm formation"/>
    <property type="evidence" value="ECO:0007669"/>
    <property type="project" value="TreeGrafter"/>
</dbReference>
<dbReference type="SUPFAM" id="SSF55073">
    <property type="entry name" value="Nucleotide cyclase"/>
    <property type="match status" value="1"/>
</dbReference>
<proteinExistence type="predicted"/>
<dbReference type="Pfam" id="PF00072">
    <property type="entry name" value="Response_reg"/>
    <property type="match status" value="2"/>
</dbReference>
<feature type="domain" description="Response regulatory" evidence="1">
    <location>
        <begin position="157"/>
        <end position="272"/>
    </location>
</feature>
<dbReference type="SMART" id="SM00448">
    <property type="entry name" value="REC"/>
    <property type="match status" value="2"/>
</dbReference>
<dbReference type="GO" id="GO:0000160">
    <property type="term" value="P:phosphorelay signal transduction system"/>
    <property type="evidence" value="ECO:0007669"/>
    <property type="project" value="InterPro"/>
</dbReference>
<dbReference type="CDD" id="cd17538">
    <property type="entry name" value="REC_D1_PleD-like"/>
    <property type="match status" value="1"/>
</dbReference>
<dbReference type="PANTHER" id="PTHR45138:SF9">
    <property type="entry name" value="DIGUANYLATE CYCLASE DGCM-RELATED"/>
    <property type="match status" value="1"/>
</dbReference>
<dbReference type="InterPro" id="IPR050469">
    <property type="entry name" value="Diguanylate_Cyclase"/>
</dbReference>
<dbReference type="GO" id="GO:1902201">
    <property type="term" value="P:negative regulation of bacterial-type flagellum-dependent cell motility"/>
    <property type="evidence" value="ECO:0007669"/>
    <property type="project" value="TreeGrafter"/>
</dbReference>
<dbReference type="NCBIfam" id="NF007135">
    <property type="entry name" value="PRK09581.1"/>
    <property type="match status" value="1"/>
</dbReference>
<dbReference type="NCBIfam" id="TIGR00254">
    <property type="entry name" value="GGDEF"/>
    <property type="match status" value="1"/>
</dbReference>
<dbReference type="PROSITE" id="PS50110">
    <property type="entry name" value="RESPONSE_REGULATORY"/>
    <property type="match status" value="2"/>
</dbReference>
<dbReference type="FunFam" id="3.30.70.270:FF:000001">
    <property type="entry name" value="Diguanylate cyclase domain protein"/>
    <property type="match status" value="1"/>
</dbReference>
<dbReference type="PANTHER" id="PTHR45138">
    <property type="entry name" value="REGULATORY COMPONENTS OF SENSORY TRANSDUCTION SYSTEM"/>
    <property type="match status" value="1"/>
</dbReference>
<evidence type="ECO:0000259" key="2">
    <source>
        <dbReference type="PROSITE" id="PS50887"/>
    </source>
</evidence>
<reference evidence="3" key="1">
    <citation type="submission" date="2018-06" db="EMBL/GenBank/DDBJ databases">
        <authorList>
            <person name="Zhirakovskaya E."/>
        </authorList>
    </citation>
    <scope>NUCLEOTIDE SEQUENCE</scope>
</reference>
<dbReference type="GO" id="GO:0005886">
    <property type="term" value="C:plasma membrane"/>
    <property type="evidence" value="ECO:0007669"/>
    <property type="project" value="TreeGrafter"/>
</dbReference>
<organism evidence="3">
    <name type="scientific">hydrothermal vent metagenome</name>
    <dbReference type="NCBI Taxonomy" id="652676"/>
    <lineage>
        <taxon>unclassified sequences</taxon>
        <taxon>metagenomes</taxon>
        <taxon>ecological metagenomes</taxon>
    </lineage>
</organism>
<feature type="domain" description="Response regulatory" evidence="1">
    <location>
        <begin position="4"/>
        <end position="120"/>
    </location>
</feature>